<keyword evidence="7" id="KW-1185">Reference proteome</keyword>
<evidence type="ECO:0000313" key="6">
    <source>
        <dbReference type="EMBL" id="TGZ76916.1"/>
    </source>
</evidence>
<dbReference type="PANTHER" id="PTHR23318">
    <property type="entry name" value="ATP SYNTHASE GAMMA-RELATED"/>
    <property type="match status" value="1"/>
</dbReference>
<dbReference type="SUPFAM" id="SSF48371">
    <property type="entry name" value="ARM repeat"/>
    <property type="match status" value="1"/>
</dbReference>
<dbReference type="InterPro" id="IPR051137">
    <property type="entry name" value="PP4R3-like"/>
</dbReference>
<feature type="compositionally biased region" description="Low complexity" evidence="3">
    <location>
        <begin position="830"/>
        <end position="892"/>
    </location>
</feature>
<dbReference type="Pfam" id="PF22972">
    <property type="entry name" value="EVH1_PP4R3"/>
    <property type="match status" value="1"/>
</dbReference>
<accession>A0A4S2MJ06</accession>
<organism evidence="6 7">
    <name type="scientific">Ascodesmis nigricans</name>
    <dbReference type="NCBI Taxonomy" id="341454"/>
    <lineage>
        <taxon>Eukaryota</taxon>
        <taxon>Fungi</taxon>
        <taxon>Dikarya</taxon>
        <taxon>Ascomycota</taxon>
        <taxon>Pezizomycotina</taxon>
        <taxon>Pezizomycetes</taxon>
        <taxon>Pezizales</taxon>
        <taxon>Ascodesmidaceae</taxon>
        <taxon>Ascodesmis</taxon>
    </lineage>
</organism>
<feature type="region of interest" description="Disordered" evidence="3">
    <location>
        <begin position="658"/>
        <end position="1008"/>
    </location>
</feature>
<dbReference type="GO" id="GO:0005654">
    <property type="term" value="C:nucleoplasm"/>
    <property type="evidence" value="ECO:0007669"/>
    <property type="project" value="TreeGrafter"/>
</dbReference>
<feature type="compositionally biased region" description="Basic and acidic residues" evidence="3">
    <location>
        <begin position="806"/>
        <end position="817"/>
    </location>
</feature>
<feature type="compositionally biased region" description="Low complexity" evidence="3">
    <location>
        <begin position="658"/>
        <end position="668"/>
    </location>
</feature>
<feature type="compositionally biased region" description="Polar residues" evidence="3">
    <location>
        <begin position="707"/>
        <end position="724"/>
    </location>
</feature>
<evidence type="ECO:0000256" key="1">
    <source>
        <dbReference type="ARBA" id="ARBA00004123"/>
    </source>
</evidence>
<feature type="domain" description="Serine/threonine-protein phosphatase 4 regulatory subunit 3-like central" evidence="4">
    <location>
        <begin position="142"/>
        <end position="643"/>
    </location>
</feature>
<dbReference type="GO" id="GO:0006974">
    <property type="term" value="P:DNA damage response"/>
    <property type="evidence" value="ECO:0007669"/>
    <property type="project" value="TreeGrafter"/>
</dbReference>
<dbReference type="Proteomes" id="UP000298138">
    <property type="component" value="Unassembled WGS sequence"/>
</dbReference>
<dbReference type="InterPro" id="IPR016024">
    <property type="entry name" value="ARM-type_fold"/>
</dbReference>
<dbReference type="EMBL" id="ML220163">
    <property type="protein sequence ID" value="TGZ76916.1"/>
    <property type="molecule type" value="Genomic_DNA"/>
</dbReference>
<sequence>MALAVPTPPTQPRRVKVYELRNNDWFDRGTGYCTGQLLNDEPHIQVKAEDESDRLLLQTKIIKDDGYQKQQETLIVWTEPQGTDMALSFQEPEGCAAIWEFVSHVQSHHLNGADEILSDDAGEAALSSVVQLPKPGLGTLAEIELTIRQASATNTGRDALAKYIINEDWVAKLLPTLEEAEDLESLDNLHRLCNIMKMVILLNDTLIVESIVSDEMIMGVVGILEYDPDFPSHKANHRQFLKTKSNFKEVVPIRDPEVQKKIHQTYRLQYLKDVVLARILDDPTFSVLNSLIFFNQFDILQHLQGNNAFMTELFSLFKPESEAPREKKKAGIQFIQNCCQIAKSLQLQARHQLYSNFISNGVFSVIDQAMLDSDPAMRTATTDVLVALIDHDAAMVRQYIYRQINEKQKPLTHTLIELLLEEQDMGVKMQIADAMRVLLDHSNGAMDMGKGEVAVRLQMRSTNDTDSEGFLKTFYEDSAKKLFTPLKELEGKTSLAGLSVTEVSLYVHLVETLCFFVRQHSYRSKYFLLTENLPSRVAQLLSSPEKHLKLMALKFFRTCIGLQDDYYIRHMIKHKLFAPILNIIIETMPKDNLLNSACLEFFEFIRRENMKLVISHLVETYRPLFESITYVKIFADIINRYEQNLEAATLQYPSSVATSQSTQPASQQHIATNGSKRWQGVEEMDEEQDAYFNTSDDESDSGDLPSKTPQNDENQSPDTATTPPIAQRIRILTGSPPTMKPLVDYPEDDDDNVEPSSPPPSSSPTTASTKQDSSTPTPSHPAPTPPPGPPKRKLADTDDDGDDDMLDKLAKTQRRDSPGLARRKKDGLLASSSSPTSASATSPSSSSPPSTPSVTINIPTTTTTTTSHSPPSTTTSTSTSAAPSTSSTSSHSATRKIAISLSGLGLGKKKTVATTTATSPNSDGDGDEQHLIAASAVEAGGKRKWRDAETLEMGDGADAREGEKGGKKRREWDSADGGGGEGGGENEEEGGRTDGTGEMVVRAGLEAE</sequence>
<feature type="compositionally biased region" description="Pro residues" evidence="3">
    <location>
        <begin position="778"/>
        <end position="789"/>
    </location>
</feature>
<dbReference type="STRING" id="341454.A0A4S2MJ06"/>
<dbReference type="SUPFAM" id="SSF50729">
    <property type="entry name" value="PH domain-like"/>
    <property type="match status" value="1"/>
</dbReference>
<dbReference type="GO" id="GO:0072542">
    <property type="term" value="F:protein phosphatase activator activity"/>
    <property type="evidence" value="ECO:0007669"/>
    <property type="project" value="TreeGrafter"/>
</dbReference>
<dbReference type="InterPro" id="IPR055236">
    <property type="entry name" value="EVH1_PP4R3"/>
</dbReference>
<dbReference type="FunCoup" id="A0A4S2MJ06">
    <property type="interactions" value="883"/>
</dbReference>
<gene>
    <name evidence="6" type="ORF">EX30DRAFT_356514</name>
</gene>
<dbReference type="GO" id="GO:0030289">
    <property type="term" value="C:protein phosphatase 4 complex"/>
    <property type="evidence" value="ECO:0007669"/>
    <property type="project" value="TreeGrafter"/>
</dbReference>
<dbReference type="PANTHER" id="PTHR23318:SF0">
    <property type="entry name" value="SERINE_THREONINE-PROTEIN PHOSPHATASE 4 REGULATORY SUBUNIT 3"/>
    <property type="match status" value="1"/>
</dbReference>
<dbReference type="OrthoDB" id="27483at2759"/>
<feature type="compositionally biased region" description="Basic and acidic residues" evidence="3">
    <location>
        <begin position="957"/>
        <end position="973"/>
    </location>
</feature>
<reference evidence="6 7" key="1">
    <citation type="submission" date="2019-04" db="EMBL/GenBank/DDBJ databases">
        <title>Comparative genomics and transcriptomics to analyze fruiting body development in filamentous ascomycetes.</title>
        <authorList>
            <consortium name="DOE Joint Genome Institute"/>
            <person name="Lutkenhaus R."/>
            <person name="Traeger S."/>
            <person name="Breuer J."/>
            <person name="Kuo A."/>
            <person name="Lipzen A."/>
            <person name="Pangilinan J."/>
            <person name="Dilworth D."/>
            <person name="Sandor L."/>
            <person name="Poggeler S."/>
            <person name="Barry K."/>
            <person name="Grigoriev I.V."/>
            <person name="Nowrousian M."/>
        </authorList>
    </citation>
    <scope>NUCLEOTIDE SEQUENCE [LARGE SCALE GENOMIC DNA]</scope>
    <source>
        <strain evidence="6 7">CBS 389.68</strain>
    </source>
</reference>
<dbReference type="InParanoid" id="A0A4S2MJ06"/>
<evidence type="ECO:0000313" key="7">
    <source>
        <dbReference type="Proteomes" id="UP000298138"/>
    </source>
</evidence>
<protein>
    <submittedName>
        <fullName evidence="6">DUF625-domain-containing protein</fullName>
    </submittedName>
</protein>
<comment type="subcellular location">
    <subcellularLocation>
        <location evidence="1">Nucleus</location>
    </subcellularLocation>
</comment>
<keyword evidence="2" id="KW-0539">Nucleus</keyword>
<dbReference type="Pfam" id="PF04802">
    <property type="entry name" value="PP4R3"/>
    <property type="match status" value="1"/>
</dbReference>
<evidence type="ECO:0000256" key="2">
    <source>
        <dbReference type="ARBA" id="ARBA00023242"/>
    </source>
</evidence>
<dbReference type="Gene3D" id="2.30.29.30">
    <property type="entry name" value="Pleckstrin-homology domain (PH domain)/Phosphotyrosine-binding domain (PTB)"/>
    <property type="match status" value="1"/>
</dbReference>
<evidence type="ECO:0000259" key="5">
    <source>
        <dbReference type="Pfam" id="PF22972"/>
    </source>
</evidence>
<dbReference type="InterPro" id="IPR011989">
    <property type="entry name" value="ARM-like"/>
</dbReference>
<evidence type="ECO:0000259" key="4">
    <source>
        <dbReference type="Pfam" id="PF04802"/>
    </source>
</evidence>
<dbReference type="Gene3D" id="1.25.10.10">
    <property type="entry name" value="Leucine-rich Repeat Variant"/>
    <property type="match status" value="1"/>
</dbReference>
<feature type="compositionally biased region" description="Acidic residues" evidence="3">
    <location>
        <begin position="682"/>
        <end position="701"/>
    </location>
</feature>
<evidence type="ECO:0000256" key="3">
    <source>
        <dbReference type="SAM" id="MobiDB-lite"/>
    </source>
</evidence>
<dbReference type="AlphaFoldDB" id="A0A4S2MJ06"/>
<name>A0A4S2MJ06_9PEZI</name>
<dbReference type="InterPro" id="IPR011993">
    <property type="entry name" value="PH-like_dom_sf"/>
</dbReference>
<proteinExistence type="predicted"/>
<feature type="domain" description="PP4R3 EVH1-like" evidence="5">
    <location>
        <begin position="13"/>
        <end position="108"/>
    </location>
</feature>
<dbReference type="InterPro" id="IPR006887">
    <property type="entry name" value="P4R3-like_central_dom"/>
</dbReference>